<evidence type="ECO:0000313" key="3">
    <source>
        <dbReference type="EMBL" id="AZA86210.1"/>
    </source>
</evidence>
<dbReference type="EMBL" id="CP033912">
    <property type="protein sequence ID" value="AZA94620.1"/>
    <property type="molecule type" value="Genomic_DNA"/>
</dbReference>
<feature type="domain" description="Outer membrane protein SusF/SusE-like C-terminal" evidence="2">
    <location>
        <begin position="272"/>
        <end position="365"/>
    </location>
</feature>
<evidence type="ECO:0000313" key="4">
    <source>
        <dbReference type="EMBL" id="AZA94620.1"/>
    </source>
</evidence>
<evidence type="ECO:0000259" key="1">
    <source>
        <dbReference type="Pfam" id="PF14292"/>
    </source>
</evidence>
<dbReference type="RefSeq" id="WP_123852037.1">
    <property type="nucleotide sequence ID" value="NZ_CP033912.1"/>
</dbReference>
<dbReference type="EMBL" id="CP033915">
    <property type="protein sequence ID" value="AZA86210.1"/>
    <property type="molecule type" value="Genomic_DNA"/>
</dbReference>
<evidence type="ECO:0000259" key="2">
    <source>
        <dbReference type="Pfam" id="PF16411"/>
    </source>
</evidence>
<dbReference type="Pfam" id="PF14292">
    <property type="entry name" value="SusE"/>
    <property type="match status" value="1"/>
</dbReference>
<dbReference type="Pfam" id="PF16411">
    <property type="entry name" value="SusF_SusE"/>
    <property type="match status" value="1"/>
</dbReference>
<evidence type="ECO:0000313" key="6">
    <source>
        <dbReference type="Proteomes" id="UP000281741"/>
    </source>
</evidence>
<reference evidence="5 6" key="1">
    <citation type="submission" date="2018-11" db="EMBL/GenBank/DDBJ databases">
        <title>Proposal to divide the Flavobacteriaceae and reorganize its genera based on Amino Acid Identity values calculated from whole genome sequences.</title>
        <authorList>
            <person name="Nicholson A.C."/>
            <person name="Gulvik C.A."/>
            <person name="Whitney A.M."/>
            <person name="Humrighouse B.W."/>
            <person name="Bell M."/>
            <person name="Holmes B."/>
            <person name="Steigerwalt A.G."/>
            <person name="Villarma A."/>
            <person name="Sheth M."/>
            <person name="Batra D."/>
            <person name="Pryor J."/>
            <person name="Bernardet J.-F."/>
            <person name="Hugo C."/>
            <person name="Kampfer P."/>
            <person name="Newman J."/>
            <person name="McQuiston J.R."/>
        </authorList>
    </citation>
    <scope>NUCLEOTIDE SEQUENCE [LARGE SCALE GENOMIC DNA]</scope>
    <source>
        <strain evidence="3 5">G0207</strain>
        <strain evidence="4 6">H5143</strain>
    </source>
</reference>
<name>A0A3G6Q0P5_9FLAO</name>
<dbReference type="Proteomes" id="UP000274073">
    <property type="component" value="Chromosome"/>
</dbReference>
<protein>
    <submittedName>
        <fullName evidence="3">SusF/SusE family outer membrane protein</fullName>
    </submittedName>
</protein>
<dbReference type="OrthoDB" id="975117at2"/>
<dbReference type="Gene3D" id="2.60.40.3620">
    <property type="match status" value="2"/>
</dbReference>
<keyword evidence="6" id="KW-1185">Reference proteome</keyword>
<dbReference type="KEGG" id="csha:EG350_12570"/>
<dbReference type="PROSITE" id="PS51257">
    <property type="entry name" value="PROKAR_LIPOPROTEIN"/>
    <property type="match status" value="1"/>
</dbReference>
<evidence type="ECO:0000313" key="5">
    <source>
        <dbReference type="Proteomes" id="UP000274073"/>
    </source>
</evidence>
<proteinExistence type="predicted"/>
<sequence>MKNIFKFLVFGLIAVMLFSCEKDEDQAVLQTPSVSTLKADKTTLVLIKDNEGQTGITFDWTNPDYGVAVAQKNQLQIAVKGTNFATPKNVDLADGTKKVSYTVAEFNTVLLDAGLAPGVATDIEIRLSSKLGNYDAIRSNVITVKVTPYMTAYPSFYIVGDASAVGWNAGSSQMLYKKDNLSTIYTYLENGKYFRFLGQQDWGPLNYSLDVAGMNAGNRYFKTWSTNLSPSTPENIQFTGASGMYKIVIDADATVKSINVSSSSINNWNPANLYLVGTVNGWNSATAIPMTNLGNGKFEHTIALPAASEFKFLGQQSWGDLDWGNISADGNTGYLGPKGSNGNIKFDGTGGSYKISVDVKLGTYKIQPL</sequence>
<dbReference type="Proteomes" id="UP000281741">
    <property type="component" value="Chromosome"/>
</dbReference>
<dbReference type="AlphaFoldDB" id="A0A3G6Q0P5"/>
<organism evidence="3 5">
    <name type="scientific">Chryseobacterium shandongense</name>
    <dbReference type="NCBI Taxonomy" id="1493872"/>
    <lineage>
        <taxon>Bacteria</taxon>
        <taxon>Pseudomonadati</taxon>
        <taxon>Bacteroidota</taxon>
        <taxon>Flavobacteriia</taxon>
        <taxon>Flavobacteriales</taxon>
        <taxon>Weeksellaceae</taxon>
        <taxon>Chryseobacterium group</taxon>
        <taxon>Chryseobacterium</taxon>
    </lineage>
</organism>
<gene>
    <name evidence="3" type="ORF">EG349_05120</name>
    <name evidence="4" type="ORF">EG353_03145</name>
</gene>
<dbReference type="InterPro" id="IPR025970">
    <property type="entry name" value="SusE"/>
</dbReference>
<feature type="domain" description="SusE outer membrane protein" evidence="1">
    <location>
        <begin position="22"/>
        <end position="127"/>
    </location>
</feature>
<dbReference type="InterPro" id="IPR032187">
    <property type="entry name" value="SusF/SusE-like_C"/>
</dbReference>
<accession>A0A3G6Q0P5</accession>